<organism evidence="2 3">
    <name type="scientific">Morchella conica CCBAS932</name>
    <dbReference type="NCBI Taxonomy" id="1392247"/>
    <lineage>
        <taxon>Eukaryota</taxon>
        <taxon>Fungi</taxon>
        <taxon>Dikarya</taxon>
        <taxon>Ascomycota</taxon>
        <taxon>Pezizomycotina</taxon>
        <taxon>Pezizomycetes</taxon>
        <taxon>Pezizales</taxon>
        <taxon>Morchellaceae</taxon>
        <taxon>Morchella</taxon>
    </lineage>
</organism>
<feature type="signal peptide" evidence="1">
    <location>
        <begin position="1"/>
        <end position="20"/>
    </location>
</feature>
<gene>
    <name evidence="2" type="ORF">P167DRAFT_573375</name>
</gene>
<keyword evidence="1" id="KW-0732">Signal</keyword>
<name>A0A3N4L5N8_9PEZI</name>
<dbReference type="Proteomes" id="UP000277580">
    <property type="component" value="Unassembled WGS sequence"/>
</dbReference>
<dbReference type="EMBL" id="ML119123">
    <property type="protein sequence ID" value="RPB13345.1"/>
    <property type="molecule type" value="Genomic_DNA"/>
</dbReference>
<reference evidence="2 3" key="1">
    <citation type="journal article" date="2018" name="Nat. Ecol. Evol.">
        <title>Pezizomycetes genomes reveal the molecular basis of ectomycorrhizal truffle lifestyle.</title>
        <authorList>
            <person name="Murat C."/>
            <person name="Payen T."/>
            <person name="Noel B."/>
            <person name="Kuo A."/>
            <person name="Morin E."/>
            <person name="Chen J."/>
            <person name="Kohler A."/>
            <person name="Krizsan K."/>
            <person name="Balestrini R."/>
            <person name="Da Silva C."/>
            <person name="Montanini B."/>
            <person name="Hainaut M."/>
            <person name="Levati E."/>
            <person name="Barry K.W."/>
            <person name="Belfiori B."/>
            <person name="Cichocki N."/>
            <person name="Clum A."/>
            <person name="Dockter R.B."/>
            <person name="Fauchery L."/>
            <person name="Guy J."/>
            <person name="Iotti M."/>
            <person name="Le Tacon F."/>
            <person name="Lindquist E.A."/>
            <person name="Lipzen A."/>
            <person name="Malagnac F."/>
            <person name="Mello A."/>
            <person name="Molinier V."/>
            <person name="Miyauchi S."/>
            <person name="Poulain J."/>
            <person name="Riccioni C."/>
            <person name="Rubini A."/>
            <person name="Sitrit Y."/>
            <person name="Splivallo R."/>
            <person name="Traeger S."/>
            <person name="Wang M."/>
            <person name="Zifcakova L."/>
            <person name="Wipf D."/>
            <person name="Zambonelli A."/>
            <person name="Paolocci F."/>
            <person name="Nowrousian M."/>
            <person name="Ottonello S."/>
            <person name="Baldrian P."/>
            <person name="Spatafora J.W."/>
            <person name="Henrissat B."/>
            <person name="Nagy L.G."/>
            <person name="Aury J.M."/>
            <person name="Wincker P."/>
            <person name="Grigoriev I.V."/>
            <person name="Bonfante P."/>
            <person name="Martin F.M."/>
        </authorList>
    </citation>
    <scope>NUCLEOTIDE SEQUENCE [LARGE SCALE GENOMIC DNA]</scope>
    <source>
        <strain evidence="2 3">CCBAS932</strain>
    </source>
</reference>
<evidence type="ECO:0000313" key="2">
    <source>
        <dbReference type="EMBL" id="RPB13345.1"/>
    </source>
</evidence>
<protein>
    <submittedName>
        <fullName evidence="2">Uncharacterized protein</fullName>
    </submittedName>
</protein>
<sequence>MRVTTALLSATALLSTTVSAAISIGTIAGTNGVTYNVAWTTGTSDPCNQDTKFLSTFPANPCPLWINQNGRFKDNCVSAENLDKPCGSGSFWSGNLHKTFQCPS</sequence>
<feature type="chain" id="PRO_5018277532" evidence="1">
    <location>
        <begin position="21"/>
        <end position="104"/>
    </location>
</feature>
<dbReference type="InParanoid" id="A0A3N4L5N8"/>
<accession>A0A3N4L5N8</accession>
<dbReference type="OrthoDB" id="5359219at2759"/>
<keyword evidence="3" id="KW-1185">Reference proteome</keyword>
<proteinExistence type="predicted"/>
<evidence type="ECO:0000313" key="3">
    <source>
        <dbReference type="Proteomes" id="UP000277580"/>
    </source>
</evidence>
<evidence type="ECO:0000256" key="1">
    <source>
        <dbReference type="SAM" id="SignalP"/>
    </source>
</evidence>
<dbReference type="AlphaFoldDB" id="A0A3N4L5N8"/>